<feature type="domain" description="Secretion system C-terminal sorting" evidence="3">
    <location>
        <begin position="117"/>
        <end position="190"/>
    </location>
</feature>
<evidence type="ECO:0000259" key="3">
    <source>
        <dbReference type="Pfam" id="PF18962"/>
    </source>
</evidence>
<evidence type="ECO:0000256" key="1">
    <source>
        <dbReference type="ARBA" id="ARBA00022729"/>
    </source>
</evidence>
<comment type="caution">
    <text evidence="4">The sequence shown here is derived from an EMBL/GenBank/DDBJ whole genome shotgun (WGS) entry which is preliminary data.</text>
</comment>
<dbReference type="AlphaFoldDB" id="A0A368P3G9"/>
<evidence type="ECO:0000313" key="5">
    <source>
        <dbReference type="Proteomes" id="UP000252249"/>
    </source>
</evidence>
<dbReference type="OrthoDB" id="1428984at2"/>
<evidence type="ECO:0000256" key="2">
    <source>
        <dbReference type="SAM" id="SignalP"/>
    </source>
</evidence>
<accession>A0A368P3G9</accession>
<dbReference type="Proteomes" id="UP000252249">
    <property type="component" value="Unassembled WGS sequence"/>
</dbReference>
<dbReference type="NCBIfam" id="TIGR04183">
    <property type="entry name" value="Por_Secre_tail"/>
    <property type="match status" value="1"/>
</dbReference>
<feature type="chain" id="PRO_5016753273" evidence="2">
    <location>
        <begin position="22"/>
        <end position="192"/>
    </location>
</feature>
<protein>
    <submittedName>
        <fullName evidence="4">T9SS C-terminal target domain-containing protein</fullName>
    </submittedName>
</protein>
<organism evidence="4 5">
    <name type="scientific">Oceanihabitans sediminis</name>
    <dbReference type="NCBI Taxonomy" id="1812012"/>
    <lineage>
        <taxon>Bacteria</taxon>
        <taxon>Pseudomonadati</taxon>
        <taxon>Bacteroidota</taxon>
        <taxon>Flavobacteriia</taxon>
        <taxon>Flavobacteriales</taxon>
        <taxon>Flavobacteriaceae</taxon>
        <taxon>Oceanihabitans</taxon>
    </lineage>
</organism>
<gene>
    <name evidence="4" type="ORF">DU428_10730</name>
</gene>
<keyword evidence="1 2" id="KW-0732">Signal</keyword>
<dbReference type="InterPro" id="IPR026444">
    <property type="entry name" value="Secre_tail"/>
</dbReference>
<reference evidence="4 5" key="1">
    <citation type="submission" date="2018-07" db="EMBL/GenBank/DDBJ databases">
        <title>Oceanihabitans testaceum sp. nov., isolated from marine sediment.</title>
        <authorList>
            <person name="Li C.-M."/>
        </authorList>
    </citation>
    <scope>NUCLEOTIDE SEQUENCE [LARGE SCALE GENOMIC DNA]</scope>
    <source>
        <strain evidence="4 5">S9-10</strain>
    </source>
</reference>
<name>A0A368P3G9_9FLAO</name>
<dbReference type="EMBL" id="QPIG01000004">
    <property type="protein sequence ID" value="RCU56820.1"/>
    <property type="molecule type" value="Genomic_DNA"/>
</dbReference>
<dbReference type="RefSeq" id="WP_113966338.1">
    <property type="nucleotide sequence ID" value="NZ_JAWVXR010000004.1"/>
</dbReference>
<keyword evidence="5" id="KW-1185">Reference proteome</keyword>
<proteinExistence type="predicted"/>
<dbReference type="Pfam" id="PF18962">
    <property type="entry name" value="Por_Secre_tail"/>
    <property type="match status" value="1"/>
</dbReference>
<feature type="signal peptide" evidence="2">
    <location>
        <begin position="1"/>
        <end position="21"/>
    </location>
</feature>
<evidence type="ECO:0000313" key="4">
    <source>
        <dbReference type="EMBL" id="RCU56820.1"/>
    </source>
</evidence>
<sequence>MKNYYLALLVFAFLGINQIQAQFCPPNAFATETKLIVVYDPGTLPCSQRPPTVTVESIVFTLISCSDEITVYNITPGSTLADPNNITVDFGDIICDYTGGSLSAAEFEKMFRSMLKVYPNPVSKGNSLNVELGINTNVKVKIYSVTGKEMLSTKAADLSKVSVDVSNLANGIYIAQIITDFGTINRKVIISN</sequence>